<evidence type="ECO:0000256" key="1">
    <source>
        <dbReference type="SAM" id="SignalP"/>
    </source>
</evidence>
<dbReference type="Proteomes" id="UP001602013">
    <property type="component" value="Unassembled WGS sequence"/>
</dbReference>
<keyword evidence="3" id="KW-1185">Reference proteome</keyword>
<protein>
    <submittedName>
        <fullName evidence="2">Uncharacterized protein</fullName>
    </submittedName>
</protein>
<accession>A0ABW6T1Z9</accession>
<sequence>MRRIFFGLILALAVAAPAEAATATATTTATVKRFGFLAPAHDGYLGFAMGKIWPNPEFEAWSWKRTGKWSDYKVAPKAKLYVNILAHGSASKRVSYEWLRTHLKPSSARTMGFYVWFDSSKRIVKISQVYTP</sequence>
<feature type="chain" id="PRO_5046598500" evidence="1">
    <location>
        <begin position="21"/>
        <end position="132"/>
    </location>
</feature>
<evidence type="ECO:0000313" key="2">
    <source>
        <dbReference type="EMBL" id="MFF3671287.1"/>
    </source>
</evidence>
<dbReference type="RefSeq" id="WP_387417474.1">
    <property type="nucleotide sequence ID" value="NZ_JBIASD010000043.1"/>
</dbReference>
<reference evidence="2 3" key="1">
    <citation type="submission" date="2024-10" db="EMBL/GenBank/DDBJ databases">
        <title>The Natural Products Discovery Center: Release of the First 8490 Sequenced Strains for Exploring Actinobacteria Biosynthetic Diversity.</title>
        <authorList>
            <person name="Kalkreuter E."/>
            <person name="Kautsar S.A."/>
            <person name="Yang D."/>
            <person name="Bader C.D."/>
            <person name="Teijaro C.N."/>
            <person name="Fluegel L."/>
            <person name="Davis C.M."/>
            <person name="Simpson J.R."/>
            <person name="Lauterbach L."/>
            <person name="Steele A.D."/>
            <person name="Gui C."/>
            <person name="Meng S."/>
            <person name="Li G."/>
            <person name="Viehrig K."/>
            <person name="Ye F."/>
            <person name="Su P."/>
            <person name="Kiefer A.F."/>
            <person name="Nichols A."/>
            <person name="Cepeda A.J."/>
            <person name="Yan W."/>
            <person name="Fan B."/>
            <person name="Jiang Y."/>
            <person name="Adhikari A."/>
            <person name="Zheng C.-J."/>
            <person name="Schuster L."/>
            <person name="Cowan T.M."/>
            <person name="Smanski M.J."/>
            <person name="Chevrette M.G."/>
            <person name="De Carvalho L.P.S."/>
            <person name="Shen B."/>
        </authorList>
    </citation>
    <scope>NUCLEOTIDE SEQUENCE [LARGE SCALE GENOMIC DNA]</scope>
    <source>
        <strain evidence="2 3">NPDC002173</strain>
    </source>
</reference>
<keyword evidence="1" id="KW-0732">Signal</keyword>
<feature type="signal peptide" evidence="1">
    <location>
        <begin position="1"/>
        <end position="20"/>
    </location>
</feature>
<proteinExistence type="predicted"/>
<comment type="caution">
    <text evidence="2">The sequence shown here is derived from an EMBL/GenBank/DDBJ whole genome shotgun (WGS) entry which is preliminary data.</text>
</comment>
<dbReference type="EMBL" id="JBIASD010000043">
    <property type="protein sequence ID" value="MFF3671287.1"/>
    <property type="molecule type" value="Genomic_DNA"/>
</dbReference>
<name>A0ABW6T1Z9_9ACTN</name>
<evidence type="ECO:0000313" key="3">
    <source>
        <dbReference type="Proteomes" id="UP001602013"/>
    </source>
</evidence>
<gene>
    <name evidence="2" type="ORF">ACFYXI_37455</name>
</gene>
<organism evidence="2 3">
    <name type="scientific">Microtetraspora malaysiensis</name>
    <dbReference type="NCBI Taxonomy" id="161358"/>
    <lineage>
        <taxon>Bacteria</taxon>
        <taxon>Bacillati</taxon>
        <taxon>Actinomycetota</taxon>
        <taxon>Actinomycetes</taxon>
        <taxon>Streptosporangiales</taxon>
        <taxon>Streptosporangiaceae</taxon>
        <taxon>Microtetraspora</taxon>
    </lineage>
</organism>